<dbReference type="Proteomes" id="UP000582182">
    <property type="component" value="Unassembled WGS sequence"/>
</dbReference>
<feature type="non-terminal residue" evidence="1">
    <location>
        <position position="338"/>
    </location>
</feature>
<dbReference type="PANTHER" id="PTHR33395:SF22">
    <property type="entry name" value="REVERSE TRANSCRIPTASE DOMAIN-CONTAINING PROTEIN"/>
    <property type="match status" value="1"/>
</dbReference>
<dbReference type="GO" id="GO:0031012">
    <property type="term" value="C:extracellular matrix"/>
    <property type="evidence" value="ECO:0007669"/>
    <property type="project" value="TreeGrafter"/>
</dbReference>
<comment type="caution">
    <text evidence="1">The sequence shown here is derived from an EMBL/GenBank/DDBJ whole genome shotgun (WGS) entry which is preliminary data.</text>
</comment>
<organism evidence="1 2">
    <name type="scientific">Turnix velox</name>
    <name type="common">Little buttonquail</name>
    <dbReference type="NCBI Taxonomy" id="2529409"/>
    <lineage>
        <taxon>Eukaryota</taxon>
        <taxon>Metazoa</taxon>
        <taxon>Chordata</taxon>
        <taxon>Craniata</taxon>
        <taxon>Vertebrata</taxon>
        <taxon>Euteleostomi</taxon>
        <taxon>Archelosauria</taxon>
        <taxon>Archosauria</taxon>
        <taxon>Dinosauria</taxon>
        <taxon>Saurischia</taxon>
        <taxon>Theropoda</taxon>
        <taxon>Coelurosauria</taxon>
        <taxon>Aves</taxon>
        <taxon>Neognathae</taxon>
        <taxon>Neoaves</taxon>
        <taxon>Charadriiformes</taxon>
        <taxon>Turnicidae</taxon>
        <taxon>Turnix</taxon>
    </lineage>
</organism>
<keyword evidence="2" id="KW-1185">Reference proteome</keyword>
<evidence type="ECO:0000313" key="1">
    <source>
        <dbReference type="EMBL" id="NXU52090.1"/>
    </source>
</evidence>
<accession>A0A7L3LFI9</accession>
<feature type="non-terminal residue" evidence="1">
    <location>
        <position position="1"/>
    </location>
</feature>
<protein>
    <submittedName>
        <fullName evidence="1">LIN1 transcriptase</fullName>
    </submittedName>
</protein>
<sequence>QDCWLVFKDCFFQDQSIPTGRKSRQGARRPARSNRELLGKLKWKRRIYRPWKEGLSTWEEYKAVIRWCREAMRKSKASLGLNHARGVKDKRKGFFKYTAGKTYTRGSVGPLMSEVGALVTKDTKKAELLNAFFVSYLAWRHKTRGSGLKLEDIQIKEECALVDEYWVRDQLNNLHVHKSLGPDGMHLRVLSELAEVIARPLSIIFGKSQETEEVPEDWRKANVTPAFKKGKEEDPSNYRPVSLTCIPGKEMEQLILGTISRHIKDKQVIRGSQHSFTKGKSCLTNLITFYEHITKWVDDGKGVDEVYLHFSKASDTISHSILATKLTKRGLDDGVVRW</sequence>
<evidence type="ECO:0000313" key="2">
    <source>
        <dbReference type="Proteomes" id="UP000582182"/>
    </source>
</evidence>
<dbReference type="PANTHER" id="PTHR33395">
    <property type="entry name" value="TRANSCRIPTASE, PUTATIVE-RELATED-RELATED"/>
    <property type="match status" value="1"/>
</dbReference>
<proteinExistence type="predicted"/>
<dbReference type="AlphaFoldDB" id="A0A7L3LFI9"/>
<gene>
    <name evidence="1" type="primary">Lin1_2</name>
    <name evidence="1" type="ORF">TURVEL_R03434</name>
</gene>
<reference evidence="1 2" key="1">
    <citation type="submission" date="2019-09" db="EMBL/GenBank/DDBJ databases">
        <title>Bird 10,000 Genomes (B10K) Project - Family phase.</title>
        <authorList>
            <person name="Zhang G."/>
        </authorList>
    </citation>
    <scope>NUCLEOTIDE SEQUENCE [LARGE SCALE GENOMIC DNA]</scope>
    <source>
        <strain evidence="1">B10K-DU-029-46</strain>
    </source>
</reference>
<dbReference type="EMBL" id="VZTY01014320">
    <property type="protein sequence ID" value="NXU52090.1"/>
    <property type="molecule type" value="Genomic_DNA"/>
</dbReference>
<name>A0A7L3LFI9_9CHAR</name>
<dbReference type="GO" id="GO:0061343">
    <property type="term" value="P:cell adhesion involved in heart morphogenesis"/>
    <property type="evidence" value="ECO:0007669"/>
    <property type="project" value="TreeGrafter"/>
</dbReference>
<dbReference type="GO" id="GO:0007508">
    <property type="term" value="P:larval heart development"/>
    <property type="evidence" value="ECO:0007669"/>
    <property type="project" value="TreeGrafter"/>
</dbReference>
<dbReference type="OrthoDB" id="416454at2759"/>